<organism evidence="1 2">
    <name type="scientific">Proteiniclasticum sediminis</name>
    <dbReference type="NCBI Taxonomy" id="2804028"/>
    <lineage>
        <taxon>Bacteria</taxon>
        <taxon>Bacillati</taxon>
        <taxon>Bacillota</taxon>
        <taxon>Clostridia</taxon>
        <taxon>Eubacteriales</taxon>
        <taxon>Clostridiaceae</taxon>
        <taxon>Proteiniclasticum</taxon>
    </lineage>
</organism>
<reference evidence="1" key="1">
    <citation type="submission" date="2021-04" db="EMBL/GenBank/DDBJ databases">
        <title>Proteiniclasticum sedimins sp. nov., an obligate anaerobic bacterium isolated from anaerobic sludge.</title>
        <authorList>
            <person name="Liu J."/>
        </authorList>
    </citation>
    <scope>NUCLEOTIDE SEQUENCE</scope>
    <source>
        <strain evidence="1">BAD-10</strain>
    </source>
</reference>
<keyword evidence="2" id="KW-1185">Reference proteome</keyword>
<evidence type="ECO:0000313" key="2">
    <source>
        <dbReference type="Proteomes" id="UP000675379"/>
    </source>
</evidence>
<accession>A0A941CMV3</accession>
<dbReference type="EMBL" id="JAGSCS010000001">
    <property type="protein sequence ID" value="MBR0574982.1"/>
    <property type="molecule type" value="Genomic_DNA"/>
</dbReference>
<dbReference type="Proteomes" id="UP000675379">
    <property type="component" value="Unassembled WGS sequence"/>
</dbReference>
<evidence type="ECO:0000313" key="1">
    <source>
        <dbReference type="EMBL" id="MBR0574982.1"/>
    </source>
</evidence>
<comment type="caution">
    <text evidence="1">The sequence shown here is derived from an EMBL/GenBank/DDBJ whole genome shotgun (WGS) entry which is preliminary data.</text>
</comment>
<gene>
    <name evidence="1" type="ORF">KCG48_01375</name>
</gene>
<evidence type="ECO:0008006" key="3">
    <source>
        <dbReference type="Google" id="ProtNLM"/>
    </source>
</evidence>
<dbReference type="AlphaFoldDB" id="A0A941CMV3"/>
<sequence>MDQLRRAIAEFLSAKTFQQTFPDRAYSLATVANLLKLLEENYHALDWEEDEMAEAMKSAVMAYKSSKKSALAILRKFLEFLGKAYGFFPQVAFPPVDSSSSFERQMYLAKTLQESEVTVKDLSEELWISERTLEEDLARLRGMTEDPIQICGKPFVVPETTRVDGRFHFASTVHPFFLTFNLTQVLTLLKGLKHMAKDPALTAYAEGSAAALWEQLTPYGKNRILHVTEHLLAEDSSWYRSLEELSGALFQTERDYSRREGAGVLMDCIKNEKACLVEYLEEDDTVAFYTQCRFIPQSYRGETVEVFSDQGRKTLNLKRILRSAYFAEELL</sequence>
<proteinExistence type="predicted"/>
<name>A0A941CMV3_9CLOT</name>
<protein>
    <recommendedName>
        <fullName evidence="3">WYL domain-containing protein</fullName>
    </recommendedName>
</protein>
<dbReference type="RefSeq" id="WP_211799491.1">
    <property type="nucleotide sequence ID" value="NZ_JAGSCS010000001.1"/>
</dbReference>